<protein>
    <submittedName>
        <fullName evidence="2">Uncharacterized protein</fullName>
    </submittedName>
</protein>
<gene>
    <name evidence="2" type="ORF">A3K87_03275</name>
</gene>
<evidence type="ECO:0000313" key="3">
    <source>
        <dbReference type="Proteomes" id="UP000077852"/>
    </source>
</evidence>
<proteinExistence type="predicted"/>
<name>A0AA91DI36_VARPD</name>
<sequence length="104" mass="11368">MEPMKPMKPMKNMAPMKPMEPPDSSWWPGGLSDPSSTGSQNGVSYAFFAQQRRLVVKQNGTVRQYDTEGHRITGVSQQQQNAEGGAPTFASQDGPVKLSSLKEV</sequence>
<feature type="region of interest" description="Disordered" evidence="1">
    <location>
        <begin position="75"/>
        <end position="104"/>
    </location>
</feature>
<dbReference type="EMBL" id="LVHG01000084">
    <property type="protein sequence ID" value="OAK58098.1"/>
    <property type="molecule type" value="Genomic_DNA"/>
</dbReference>
<evidence type="ECO:0000313" key="2">
    <source>
        <dbReference type="EMBL" id="OAK58098.1"/>
    </source>
</evidence>
<organism evidence="2 3">
    <name type="scientific">Variovorax paradoxus</name>
    <dbReference type="NCBI Taxonomy" id="34073"/>
    <lineage>
        <taxon>Bacteria</taxon>
        <taxon>Pseudomonadati</taxon>
        <taxon>Pseudomonadota</taxon>
        <taxon>Betaproteobacteria</taxon>
        <taxon>Burkholderiales</taxon>
        <taxon>Comamonadaceae</taxon>
        <taxon>Variovorax</taxon>
    </lineage>
</organism>
<accession>A0AA91DI36</accession>
<reference evidence="2 3" key="1">
    <citation type="submission" date="2016-03" db="EMBL/GenBank/DDBJ databases">
        <title>Genome sequence of Variovorax paradoxus KB5.</title>
        <authorList>
            <person name="Jeong H."/>
            <person name="Hong C.E."/>
            <person name="Jo S.H."/>
            <person name="Park J.M."/>
        </authorList>
    </citation>
    <scope>NUCLEOTIDE SEQUENCE [LARGE SCALE GENOMIC DNA]</scope>
    <source>
        <strain evidence="2 3">KB5</strain>
    </source>
</reference>
<dbReference type="AlphaFoldDB" id="A0AA91DI36"/>
<feature type="compositionally biased region" description="Low complexity" evidence="1">
    <location>
        <begin position="1"/>
        <end position="17"/>
    </location>
</feature>
<feature type="region of interest" description="Disordered" evidence="1">
    <location>
        <begin position="1"/>
        <end position="38"/>
    </location>
</feature>
<evidence type="ECO:0000256" key="1">
    <source>
        <dbReference type="SAM" id="MobiDB-lite"/>
    </source>
</evidence>
<comment type="caution">
    <text evidence="2">The sequence shown here is derived from an EMBL/GenBank/DDBJ whole genome shotgun (WGS) entry which is preliminary data.</text>
</comment>
<dbReference type="Proteomes" id="UP000077852">
    <property type="component" value="Unassembled WGS sequence"/>
</dbReference>